<reference evidence="6 7" key="1">
    <citation type="submission" date="2015-05" db="EMBL/GenBank/DDBJ databases">
        <title>Draft genome sequence of the bacterium Gordonia jacobaea a new member of the Gordonia genus.</title>
        <authorList>
            <person name="Jimenez-Galisteo G."/>
            <person name="Dominguez A."/>
            <person name="Munoz E."/>
            <person name="Vinas M."/>
        </authorList>
    </citation>
    <scope>NUCLEOTIDE SEQUENCE [LARGE SCALE GENOMIC DNA]</scope>
    <source>
        <strain evidence="7">mv1</strain>
    </source>
</reference>
<dbReference type="Gene3D" id="1.10.540.10">
    <property type="entry name" value="Acyl-CoA dehydrogenase/oxidase, N-terminal domain"/>
    <property type="match status" value="1"/>
</dbReference>
<dbReference type="SUPFAM" id="SSF56645">
    <property type="entry name" value="Acyl-CoA dehydrogenase NM domain-like"/>
    <property type="match status" value="1"/>
</dbReference>
<feature type="domain" description="Acyl-CoA oxidase/dehydrogenase middle" evidence="4">
    <location>
        <begin position="126"/>
        <end position="213"/>
    </location>
</feature>
<dbReference type="InterPro" id="IPR046373">
    <property type="entry name" value="Acyl-CoA_Oxase/DH_mid-dom_sf"/>
</dbReference>
<dbReference type="PANTHER" id="PTHR48083:SF19">
    <property type="entry name" value="FLAVIN-DEPENDENT MONOOXYGENASE, OXYGENASE SUBUNIT HSAA"/>
    <property type="match status" value="1"/>
</dbReference>
<comment type="caution">
    <text evidence="6">The sequence shown here is derived from an EMBL/GenBank/DDBJ whole genome shotgun (WGS) entry which is preliminary data.</text>
</comment>
<evidence type="ECO:0000259" key="5">
    <source>
        <dbReference type="Pfam" id="PF08028"/>
    </source>
</evidence>
<sequence>MTTSLTQDRPNQVDDRPTDFDPTSFDDVYATIASGAVERERSRTLAHPEVALLWERRFGAQRLPVELGGSGASVRDLFTQLIDLATADSNITQALRVHFSFVEDQLIARNERLIAAIADGILVGNAITEPGAGAIDGYRTVLTRTGDEWRLNGEKFYSTGSLYADHILVAADRDGERVSVLVPATREGVKRIDDWRGFGQRLTASGTTVFTDVVVHDDEILGPGYGAAGPTYATAYLQLFQLAGLAGIAQRATDDLIDWVSKRERTFTHSVADRQRDDPLVQEIVGRLSATAFSARSSVLAVADLLDELLANDPEDAEAITRVELAAGQAQAAIAAQVLAATNELFEVGGASIVAEELALDRHWRNARTLAVHNPINQKLRSIGDYLLNGADLPYAWSAGVRTDTAATAGDAKG</sequence>
<evidence type="ECO:0000313" key="7">
    <source>
        <dbReference type="Proteomes" id="UP000037247"/>
    </source>
</evidence>
<keyword evidence="7" id="KW-1185">Reference proteome</keyword>
<dbReference type="Gene3D" id="1.20.140.10">
    <property type="entry name" value="Butyryl-CoA Dehydrogenase, subunit A, domain 3"/>
    <property type="match status" value="1"/>
</dbReference>
<dbReference type="PIRSF" id="PIRSF016578">
    <property type="entry name" value="HsaA"/>
    <property type="match status" value="1"/>
</dbReference>
<name>A0ABR5II42_9ACTN</name>
<dbReference type="Pfam" id="PF02770">
    <property type="entry name" value="Acyl-CoA_dh_M"/>
    <property type="match status" value="1"/>
</dbReference>
<keyword evidence="1" id="KW-0285">Flavoprotein</keyword>
<dbReference type="SUPFAM" id="SSF47203">
    <property type="entry name" value="Acyl-CoA dehydrogenase C-terminal domain-like"/>
    <property type="match status" value="1"/>
</dbReference>
<evidence type="ECO:0000256" key="1">
    <source>
        <dbReference type="ARBA" id="ARBA00022630"/>
    </source>
</evidence>
<dbReference type="EMBL" id="LDTZ01000013">
    <property type="protein sequence ID" value="KNA93355.1"/>
    <property type="molecule type" value="Genomic_DNA"/>
</dbReference>
<protein>
    <submittedName>
        <fullName evidence="6">Acyl-CoA dehydrogenase</fullName>
    </submittedName>
</protein>
<proteinExistence type="predicted"/>
<feature type="domain" description="Acyl-CoA dehydrogenase C-terminal" evidence="5">
    <location>
        <begin position="246"/>
        <end position="377"/>
    </location>
</feature>
<dbReference type="Pfam" id="PF08028">
    <property type="entry name" value="Acyl-CoA_dh_2"/>
    <property type="match status" value="1"/>
</dbReference>
<organism evidence="6 7">
    <name type="scientific">Gordonia jacobaea</name>
    <dbReference type="NCBI Taxonomy" id="122202"/>
    <lineage>
        <taxon>Bacteria</taxon>
        <taxon>Bacillati</taxon>
        <taxon>Actinomycetota</taxon>
        <taxon>Actinomycetes</taxon>
        <taxon>Mycobacteriales</taxon>
        <taxon>Gordoniaceae</taxon>
        <taxon>Gordonia</taxon>
    </lineage>
</organism>
<gene>
    <name evidence="6" type="ORF">ABW18_02915</name>
</gene>
<dbReference type="InterPro" id="IPR009100">
    <property type="entry name" value="AcylCoA_DH/oxidase_NM_dom_sf"/>
</dbReference>
<evidence type="ECO:0000259" key="4">
    <source>
        <dbReference type="Pfam" id="PF02770"/>
    </source>
</evidence>
<dbReference type="InterPro" id="IPR006091">
    <property type="entry name" value="Acyl-CoA_Oxase/DH_mid-dom"/>
</dbReference>
<dbReference type="InterPro" id="IPR013107">
    <property type="entry name" value="Acyl-CoA_DH_C"/>
</dbReference>
<evidence type="ECO:0000256" key="2">
    <source>
        <dbReference type="ARBA" id="ARBA00023002"/>
    </source>
</evidence>
<evidence type="ECO:0000313" key="6">
    <source>
        <dbReference type="EMBL" id="KNA93355.1"/>
    </source>
</evidence>
<dbReference type="InterPro" id="IPR037069">
    <property type="entry name" value="AcylCoA_DH/ox_N_sf"/>
</dbReference>
<feature type="compositionally biased region" description="Polar residues" evidence="3">
    <location>
        <begin position="1"/>
        <end position="10"/>
    </location>
</feature>
<feature type="region of interest" description="Disordered" evidence="3">
    <location>
        <begin position="1"/>
        <end position="22"/>
    </location>
</feature>
<dbReference type="PANTHER" id="PTHR48083">
    <property type="entry name" value="MEDIUM-CHAIN SPECIFIC ACYL-COA DEHYDROGENASE, MITOCHONDRIAL-RELATED"/>
    <property type="match status" value="1"/>
</dbReference>
<dbReference type="RefSeq" id="WP_049697436.1">
    <property type="nucleotide sequence ID" value="NZ_JAQDQF010000001.1"/>
</dbReference>
<evidence type="ECO:0000256" key="3">
    <source>
        <dbReference type="SAM" id="MobiDB-lite"/>
    </source>
</evidence>
<accession>A0ABR5II42</accession>
<dbReference type="Proteomes" id="UP000037247">
    <property type="component" value="Unassembled WGS sequence"/>
</dbReference>
<dbReference type="InterPro" id="IPR050741">
    <property type="entry name" value="Acyl-CoA_dehydrogenase"/>
</dbReference>
<keyword evidence="2" id="KW-0560">Oxidoreductase</keyword>
<dbReference type="InterPro" id="IPR036250">
    <property type="entry name" value="AcylCo_DH-like_C"/>
</dbReference>
<dbReference type="Gene3D" id="2.40.110.10">
    <property type="entry name" value="Butyryl-CoA Dehydrogenase, subunit A, domain 2"/>
    <property type="match status" value="1"/>
</dbReference>